<dbReference type="EMBL" id="AVOT02016924">
    <property type="protein sequence ID" value="MBW0502622.1"/>
    <property type="molecule type" value="Genomic_DNA"/>
</dbReference>
<dbReference type="Proteomes" id="UP000765509">
    <property type="component" value="Unassembled WGS sequence"/>
</dbReference>
<accession>A0A9Q3DMN5</accession>
<evidence type="ECO:0000313" key="2">
    <source>
        <dbReference type="EMBL" id="MBW0502622.1"/>
    </source>
</evidence>
<proteinExistence type="predicted"/>
<feature type="region of interest" description="Disordered" evidence="1">
    <location>
        <begin position="123"/>
        <end position="205"/>
    </location>
</feature>
<comment type="caution">
    <text evidence="2">The sequence shown here is derived from an EMBL/GenBank/DDBJ whole genome shotgun (WGS) entry which is preliminary data.</text>
</comment>
<organism evidence="2 3">
    <name type="scientific">Austropuccinia psidii MF-1</name>
    <dbReference type="NCBI Taxonomy" id="1389203"/>
    <lineage>
        <taxon>Eukaryota</taxon>
        <taxon>Fungi</taxon>
        <taxon>Dikarya</taxon>
        <taxon>Basidiomycota</taxon>
        <taxon>Pucciniomycotina</taxon>
        <taxon>Pucciniomycetes</taxon>
        <taxon>Pucciniales</taxon>
        <taxon>Sphaerophragmiaceae</taxon>
        <taxon>Austropuccinia</taxon>
    </lineage>
</organism>
<protein>
    <submittedName>
        <fullName evidence="2">Uncharacterized protein</fullName>
    </submittedName>
</protein>
<name>A0A9Q3DMN5_9BASI</name>
<evidence type="ECO:0000256" key="1">
    <source>
        <dbReference type="SAM" id="MobiDB-lite"/>
    </source>
</evidence>
<keyword evidence="3" id="KW-1185">Reference proteome</keyword>
<dbReference type="AlphaFoldDB" id="A0A9Q3DMN5"/>
<evidence type="ECO:0000313" key="3">
    <source>
        <dbReference type="Proteomes" id="UP000765509"/>
    </source>
</evidence>
<reference evidence="2" key="1">
    <citation type="submission" date="2021-03" db="EMBL/GenBank/DDBJ databases">
        <title>Draft genome sequence of rust myrtle Austropuccinia psidii MF-1, a brazilian biotype.</title>
        <authorList>
            <person name="Quecine M.C."/>
            <person name="Pachon D.M.R."/>
            <person name="Bonatelli M.L."/>
            <person name="Correr F.H."/>
            <person name="Franceschini L.M."/>
            <person name="Leite T.F."/>
            <person name="Margarido G.R.A."/>
            <person name="Almeida C.A."/>
            <person name="Ferrarezi J.A."/>
            <person name="Labate C.A."/>
        </authorList>
    </citation>
    <scope>NUCLEOTIDE SEQUENCE</scope>
    <source>
        <strain evidence="2">MF-1</strain>
    </source>
</reference>
<sequence>MLVCCPTFPTMRPEEFPPRNPLWSTMMKVFPSGNGHPDRKQADGNNSGRLALSPPVLLCPPLLLGHRLMVTSLLDWHQVIIWPMKDGDGKRTFKFGPTVSIGFKHEVSFLFRSCNHTDFFPLHIEQNPPNPPQQDSPVPCMLREQAPWQPTPGPSGTQWSEDLSHEPSQHNEPPIPGLSASSKLPEDVLSCEPEPEVASTQSMEKPLACPAPPCSVIFINDTPVGSPHLRLRHLPPNAKLPSFP</sequence>
<gene>
    <name evidence="2" type="ORF">O181_042337</name>
</gene>